<keyword evidence="6" id="KW-0677">Repeat</keyword>
<evidence type="ECO:0000256" key="10">
    <source>
        <dbReference type="ARBA" id="ARBA00023284"/>
    </source>
</evidence>
<proteinExistence type="inferred from homology"/>
<dbReference type="Proteomes" id="UP000005237">
    <property type="component" value="Unassembled WGS sequence"/>
</dbReference>
<dbReference type="InterPro" id="IPR005788">
    <property type="entry name" value="PDI_thioredoxin-like_dom"/>
</dbReference>
<evidence type="ECO:0000256" key="7">
    <source>
        <dbReference type="ARBA" id="ARBA00022824"/>
    </source>
</evidence>
<comment type="similarity">
    <text evidence="3 12">Belongs to the protein disulfide isomerase family.</text>
</comment>
<evidence type="ECO:0000256" key="1">
    <source>
        <dbReference type="ARBA" id="ARBA00001182"/>
    </source>
</evidence>
<dbReference type="AlphaFoldDB" id="A0A8R1HL18"/>
<evidence type="ECO:0000259" key="14">
    <source>
        <dbReference type="PROSITE" id="PS51352"/>
    </source>
</evidence>
<dbReference type="InterPro" id="IPR005792">
    <property type="entry name" value="Prot_disulphide_isomerase"/>
</dbReference>
<feature type="disulfide bond" description="Redox-active" evidence="11">
    <location>
        <begin position="51"/>
        <end position="54"/>
    </location>
</feature>
<evidence type="ECO:0000256" key="8">
    <source>
        <dbReference type="ARBA" id="ARBA00023157"/>
    </source>
</evidence>
<dbReference type="Pfam" id="PF00085">
    <property type="entry name" value="Thioredoxin"/>
    <property type="match status" value="2"/>
</dbReference>
<feature type="domain" description="Thioredoxin" evidence="14">
    <location>
        <begin position="328"/>
        <end position="469"/>
    </location>
</feature>
<dbReference type="GO" id="GO:0006457">
    <property type="term" value="P:protein folding"/>
    <property type="evidence" value="ECO:0007669"/>
    <property type="project" value="TreeGrafter"/>
</dbReference>
<dbReference type="SUPFAM" id="SSF52833">
    <property type="entry name" value="Thioredoxin-like"/>
    <property type="match status" value="4"/>
</dbReference>
<evidence type="ECO:0000256" key="13">
    <source>
        <dbReference type="RuleBase" id="RU361130"/>
    </source>
</evidence>
<keyword evidence="10 11" id="KW-0676">Redox-active center</keyword>
<reference evidence="15" key="2">
    <citation type="submission" date="2022-06" db="UniProtKB">
        <authorList>
            <consortium name="EnsemblMetazoa"/>
        </authorList>
    </citation>
    <scope>IDENTIFICATION</scope>
    <source>
        <strain evidence="15">DF5081</strain>
    </source>
</reference>
<dbReference type="EnsemblMetazoa" id="CJA02825.1">
    <property type="protein sequence ID" value="CJA02825.1"/>
    <property type="gene ID" value="WBGene00122029"/>
</dbReference>
<evidence type="ECO:0000313" key="15">
    <source>
        <dbReference type="EnsemblMetazoa" id="CJA02825.1"/>
    </source>
</evidence>
<evidence type="ECO:0000256" key="12">
    <source>
        <dbReference type="RuleBase" id="RU004208"/>
    </source>
</evidence>
<evidence type="ECO:0000256" key="11">
    <source>
        <dbReference type="PIRSR" id="PIRSR605792-51"/>
    </source>
</evidence>
<dbReference type="GO" id="GO:0005788">
    <property type="term" value="C:endoplasmic reticulum lumen"/>
    <property type="evidence" value="ECO:0007669"/>
    <property type="project" value="UniProtKB-SubCell"/>
</dbReference>
<dbReference type="InterPro" id="IPR013766">
    <property type="entry name" value="Thioredoxin_domain"/>
</dbReference>
<dbReference type="EC" id="5.3.4.1" evidence="4 13"/>
<evidence type="ECO:0000256" key="5">
    <source>
        <dbReference type="ARBA" id="ARBA00022729"/>
    </source>
</evidence>
<comment type="subcellular location">
    <subcellularLocation>
        <location evidence="2">Endoplasmic reticulum lumen</location>
    </subcellularLocation>
</comment>
<dbReference type="FunFam" id="3.40.30.10:FF:000482">
    <property type="entry name" value="Protein disulfide-isomerase"/>
    <property type="match status" value="1"/>
</dbReference>
<dbReference type="Gene3D" id="3.40.30.10">
    <property type="entry name" value="Glutaredoxin"/>
    <property type="match status" value="4"/>
</dbReference>
<reference evidence="16" key="1">
    <citation type="submission" date="2010-08" db="EMBL/GenBank/DDBJ databases">
        <authorList>
            <consortium name="Caenorhabditis japonica Sequencing Consortium"/>
            <person name="Wilson R.K."/>
        </authorList>
    </citation>
    <scope>NUCLEOTIDE SEQUENCE [LARGE SCALE GENOMIC DNA]</scope>
    <source>
        <strain evidence="16">DF5081</strain>
    </source>
</reference>
<dbReference type="NCBIfam" id="TIGR01126">
    <property type="entry name" value="pdi_dom"/>
    <property type="match status" value="2"/>
</dbReference>
<protein>
    <recommendedName>
        <fullName evidence="4 13">Protein disulfide-isomerase</fullName>
        <ecNumber evidence="4 13">5.3.4.1</ecNumber>
    </recommendedName>
</protein>
<sequence length="480" mass="52960">MSPLSSLLLVLSATFAAVTASENVLVLTESNFDEVINGNEFVLVKFYAPWCGHCKSLAPKYDEAADLLNGEGSTIRLAKVDATENQALATKYEVRGYPTILYFKNGKPTKYTGGRSTSQIVDWVKKKGGPSVISVESAEQLKELTEKHKVLVLGTFKDAKSEAAAVYNEVAESVDDIVFGSFSDAAVLAATGLNTDGVALIRTDGDDSETSSIEESEITNALELKKWIHGHKLAPVTEFTQESAQEIVGGDLKQFHFLLIRRSDSTFDETLAKFTEVAKLFRSKVVFVLLDVDISESARILEFLGVDADKTPTNRIVNLADQVDKFKPVDGQGYEDFTNSFLDGKAALDLKSEELPQDWNDQPVKKLVASNFHEIAGDQKKTVFVKFYAPWCGHCKQLVPVWDELAKKYESNENVVIAKMDSTLNELADVTINSFPTLKIWPAGSSTPVDYDGDRNLEKFSEFVDKYATAETASQDHEEL</sequence>
<dbReference type="PANTHER" id="PTHR18929:SF69">
    <property type="entry name" value="PROTEIN DISULFIDE-ISOMERASE 1-RELATED"/>
    <property type="match status" value="1"/>
</dbReference>
<dbReference type="CDD" id="cd02982">
    <property type="entry name" value="PDI_b'_family"/>
    <property type="match status" value="1"/>
</dbReference>
<feature type="chain" id="PRO_5035964076" description="Protein disulfide-isomerase" evidence="13">
    <location>
        <begin position="21"/>
        <end position="480"/>
    </location>
</feature>
<dbReference type="GO" id="GO:0003810">
    <property type="term" value="F:protein-glutamine gamma-glutamyltransferase activity"/>
    <property type="evidence" value="ECO:0007669"/>
    <property type="project" value="EnsemblMetazoa"/>
</dbReference>
<keyword evidence="16" id="KW-1185">Reference proteome</keyword>
<comment type="catalytic activity">
    <reaction evidence="1 13">
        <text>Catalyzes the rearrangement of -S-S- bonds in proteins.</text>
        <dbReference type="EC" id="5.3.4.1"/>
    </reaction>
</comment>
<dbReference type="CDD" id="cd02961">
    <property type="entry name" value="PDI_a_family"/>
    <property type="match status" value="1"/>
</dbReference>
<name>A0A8R1HL18_CAEJA</name>
<evidence type="ECO:0000256" key="6">
    <source>
        <dbReference type="ARBA" id="ARBA00022737"/>
    </source>
</evidence>
<feature type="domain" description="Thioredoxin" evidence="14">
    <location>
        <begin position="7"/>
        <end position="129"/>
    </location>
</feature>
<evidence type="ECO:0000256" key="3">
    <source>
        <dbReference type="ARBA" id="ARBA00006347"/>
    </source>
</evidence>
<organism evidence="15 16">
    <name type="scientific">Caenorhabditis japonica</name>
    <dbReference type="NCBI Taxonomy" id="281687"/>
    <lineage>
        <taxon>Eukaryota</taxon>
        <taxon>Metazoa</taxon>
        <taxon>Ecdysozoa</taxon>
        <taxon>Nematoda</taxon>
        <taxon>Chromadorea</taxon>
        <taxon>Rhabditida</taxon>
        <taxon>Rhabditina</taxon>
        <taxon>Rhabditomorpha</taxon>
        <taxon>Rhabditoidea</taxon>
        <taxon>Rhabditidae</taxon>
        <taxon>Peloderinae</taxon>
        <taxon>Caenorhabditis</taxon>
    </lineage>
</organism>
<dbReference type="PANTHER" id="PTHR18929">
    <property type="entry name" value="PROTEIN DISULFIDE ISOMERASE"/>
    <property type="match status" value="1"/>
</dbReference>
<dbReference type="FunFam" id="3.40.30.10:FF:000185">
    <property type="entry name" value="Protein disulfide-isomerase"/>
    <property type="match status" value="1"/>
</dbReference>
<dbReference type="InterPro" id="IPR017937">
    <property type="entry name" value="Thioredoxin_CS"/>
</dbReference>
<dbReference type="Pfam" id="PF13848">
    <property type="entry name" value="Thioredoxin_6"/>
    <property type="match status" value="1"/>
</dbReference>
<dbReference type="NCBIfam" id="TIGR01130">
    <property type="entry name" value="ER_PDI_fam"/>
    <property type="match status" value="1"/>
</dbReference>
<dbReference type="InterPro" id="IPR036249">
    <property type="entry name" value="Thioredoxin-like_sf"/>
</dbReference>
<accession>A0A8R1HL18</accession>
<evidence type="ECO:0000313" key="16">
    <source>
        <dbReference type="Proteomes" id="UP000005237"/>
    </source>
</evidence>
<dbReference type="PRINTS" id="PR00421">
    <property type="entry name" value="THIOREDOXIN"/>
</dbReference>
<keyword evidence="7" id="KW-0256">Endoplasmic reticulum</keyword>
<dbReference type="PROSITE" id="PS51352">
    <property type="entry name" value="THIOREDOXIN_2"/>
    <property type="match status" value="2"/>
</dbReference>
<dbReference type="GO" id="GO:0003756">
    <property type="term" value="F:protein disulfide isomerase activity"/>
    <property type="evidence" value="ECO:0007669"/>
    <property type="project" value="UniProtKB-EC"/>
</dbReference>
<dbReference type="CDD" id="cd02981">
    <property type="entry name" value="PDI_b_family"/>
    <property type="match status" value="1"/>
</dbReference>
<dbReference type="GO" id="GO:0034976">
    <property type="term" value="P:response to endoplasmic reticulum stress"/>
    <property type="evidence" value="ECO:0007669"/>
    <property type="project" value="TreeGrafter"/>
</dbReference>
<keyword evidence="9 13" id="KW-0413">Isomerase</keyword>
<dbReference type="FunFam" id="3.40.30.10:FF:000023">
    <property type="entry name" value="Protein disulfide-isomerase"/>
    <property type="match status" value="1"/>
</dbReference>
<dbReference type="PROSITE" id="PS00194">
    <property type="entry name" value="THIOREDOXIN_1"/>
    <property type="match status" value="2"/>
</dbReference>
<evidence type="ECO:0000256" key="9">
    <source>
        <dbReference type="ARBA" id="ARBA00023235"/>
    </source>
</evidence>
<feature type="signal peptide" evidence="13">
    <location>
        <begin position="1"/>
        <end position="20"/>
    </location>
</feature>
<feature type="disulfide bond" description="Redox-active" evidence="11">
    <location>
        <begin position="392"/>
        <end position="395"/>
    </location>
</feature>
<keyword evidence="8 11" id="KW-1015">Disulfide bond</keyword>
<dbReference type="CDD" id="cd02995">
    <property type="entry name" value="PDI_a_PDI_a'_C"/>
    <property type="match status" value="1"/>
</dbReference>
<evidence type="ECO:0000256" key="4">
    <source>
        <dbReference type="ARBA" id="ARBA00012723"/>
    </source>
</evidence>
<evidence type="ECO:0000256" key="2">
    <source>
        <dbReference type="ARBA" id="ARBA00004319"/>
    </source>
</evidence>
<keyword evidence="5 13" id="KW-0732">Signal</keyword>